<organism evidence="7 8">
    <name type="scientific">Rhodopirellula maiorica SM1</name>
    <dbReference type="NCBI Taxonomy" id="1265738"/>
    <lineage>
        <taxon>Bacteria</taxon>
        <taxon>Pseudomonadati</taxon>
        <taxon>Planctomycetota</taxon>
        <taxon>Planctomycetia</taxon>
        <taxon>Pirellulales</taxon>
        <taxon>Pirellulaceae</taxon>
        <taxon>Novipirellula</taxon>
    </lineage>
</organism>
<evidence type="ECO:0000256" key="6">
    <source>
        <dbReference type="SAM" id="Phobius"/>
    </source>
</evidence>
<name>M5RFF5_9BACT</name>
<keyword evidence="5 6" id="KW-0472">Membrane</keyword>
<accession>M5RFF5</accession>
<dbReference type="Pfam" id="PF03706">
    <property type="entry name" value="LPG_synthase_TM"/>
    <property type="match status" value="1"/>
</dbReference>
<keyword evidence="8" id="KW-1185">Reference proteome</keyword>
<protein>
    <submittedName>
        <fullName evidence="7">Putative membrane protein</fullName>
    </submittedName>
</protein>
<feature type="transmembrane region" description="Helical" evidence="6">
    <location>
        <begin position="311"/>
        <end position="335"/>
    </location>
</feature>
<reference evidence="7 8" key="1">
    <citation type="journal article" date="2013" name="Mar. Genomics">
        <title>Expression of sulfatases in Rhodopirellula baltica and the diversity of sulfatases in the genus Rhodopirellula.</title>
        <authorList>
            <person name="Wegner C.E."/>
            <person name="Richter-Heitmann T."/>
            <person name="Klindworth A."/>
            <person name="Klockow C."/>
            <person name="Richter M."/>
            <person name="Achstetter T."/>
            <person name="Glockner F.O."/>
            <person name="Harder J."/>
        </authorList>
    </citation>
    <scope>NUCLEOTIDE SEQUENCE [LARGE SCALE GENOMIC DNA]</scope>
    <source>
        <strain evidence="7 8">SM1</strain>
    </source>
</reference>
<dbReference type="GO" id="GO:0005886">
    <property type="term" value="C:plasma membrane"/>
    <property type="evidence" value="ECO:0007669"/>
    <property type="project" value="UniProtKB-SubCell"/>
</dbReference>
<gene>
    <name evidence="7" type="ORF">RMSM_04979</name>
</gene>
<sequence>MPDCEGSPSLWIDGSKVLERIAVAQSNESPEMSDVASPSVASHHSGGKRWLRIAKILIAIAVIVGLFFAVRSAVRQWQNERDRVVAQIREIDLQIAAADDSITTTRLHEQRDALRRSIPTLDNIRWSRISIAALLYAAGTLVSGMVLRGWLSVLGHRPPAAIVIAAQTLGHIGKYVPGKAMVVVLRVGVLKRCAVPVMPATISVFLETFMMMAVGAAVAGIVIVTLPVPTWMMVAAGTGAVLASIPTMPPVLQIVTTRLMRRSSDLGHHAWLACVKGWVWSTVGWILIGGSFAMIVTAIPTAAPPESTAQLLAIATASISLAMVIGFASLLPGGAGIRELVLTTLLGLVTGPTHALLAAIMARMIFIAVECLMASLAWLYVQQCLEPVRHEICTVNQ</sequence>
<comment type="caution">
    <text evidence="7">The sequence shown here is derived from an EMBL/GenBank/DDBJ whole genome shotgun (WGS) entry which is preliminary data.</text>
</comment>
<evidence type="ECO:0000313" key="8">
    <source>
        <dbReference type="Proteomes" id="UP000011991"/>
    </source>
</evidence>
<feature type="transmembrane region" description="Helical" evidence="6">
    <location>
        <begin position="231"/>
        <end position="252"/>
    </location>
</feature>
<evidence type="ECO:0000256" key="2">
    <source>
        <dbReference type="ARBA" id="ARBA00022475"/>
    </source>
</evidence>
<feature type="transmembrane region" description="Helical" evidence="6">
    <location>
        <begin position="131"/>
        <end position="151"/>
    </location>
</feature>
<keyword evidence="4 6" id="KW-1133">Transmembrane helix</keyword>
<dbReference type="InterPro" id="IPR022791">
    <property type="entry name" value="L-PG_synthase/AglD"/>
</dbReference>
<proteinExistence type="predicted"/>
<dbReference type="PATRIC" id="fig|1265738.3.peg.5005"/>
<feature type="transmembrane region" description="Helical" evidence="6">
    <location>
        <begin position="53"/>
        <end position="74"/>
    </location>
</feature>
<evidence type="ECO:0000256" key="4">
    <source>
        <dbReference type="ARBA" id="ARBA00022989"/>
    </source>
</evidence>
<feature type="transmembrane region" description="Helical" evidence="6">
    <location>
        <begin position="204"/>
        <end position="224"/>
    </location>
</feature>
<dbReference type="Proteomes" id="UP000011991">
    <property type="component" value="Unassembled WGS sequence"/>
</dbReference>
<dbReference type="AlphaFoldDB" id="M5RFF5"/>
<evidence type="ECO:0000256" key="3">
    <source>
        <dbReference type="ARBA" id="ARBA00022692"/>
    </source>
</evidence>
<evidence type="ECO:0000256" key="1">
    <source>
        <dbReference type="ARBA" id="ARBA00004651"/>
    </source>
</evidence>
<feature type="transmembrane region" description="Helical" evidence="6">
    <location>
        <begin position="278"/>
        <end position="299"/>
    </location>
</feature>
<comment type="subcellular location">
    <subcellularLocation>
        <location evidence="1">Cell membrane</location>
        <topology evidence="1">Multi-pass membrane protein</topology>
    </subcellularLocation>
</comment>
<evidence type="ECO:0000256" key="5">
    <source>
        <dbReference type="ARBA" id="ARBA00023136"/>
    </source>
</evidence>
<dbReference type="EMBL" id="ANOG01000706">
    <property type="protein sequence ID" value="EMI18100.1"/>
    <property type="molecule type" value="Genomic_DNA"/>
</dbReference>
<keyword evidence="3 6" id="KW-0812">Transmembrane</keyword>
<keyword evidence="2" id="KW-1003">Cell membrane</keyword>
<evidence type="ECO:0000313" key="7">
    <source>
        <dbReference type="EMBL" id="EMI18100.1"/>
    </source>
</evidence>